<reference evidence="2" key="1">
    <citation type="submission" date="2022-04" db="EMBL/GenBank/DDBJ databases">
        <title>A functionally conserved STORR gene fusion in Papaver species that diverged 16.8 million years ago.</title>
        <authorList>
            <person name="Catania T."/>
        </authorList>
    </citation>
    <scope>NUCLEOTIDE SEQUENCE</scope>
    <source>
        <strain evidence="2">S-188037</strain>
    </source>
</reference>
<gene>
    <name evidence="2" type="ORF">MKW98_018898</name>
</gene>
<feature type="compositionally biased region" description="Polar residues" evidence="1">
    <location>
        <begin position="27"/>
        <end position="45"/>
    </location>
</feature>
<dbReference type="AlphaFoldDB" id="A0AAD4XYR9"/>
<accession>A0AAD4XYR9</accession>
<evidence type="ECO:0000313" key="3">
    <source>
        <dbReference type="Proteomes" id="UP001202328"/>
    </source>
</evidence>
<feature type="compositionally biased region" description="Basic and acidic residues" evidence="1">
    <location>
        <begin position="89"/>
        <end position="98"/>
    </location>
</feature>
<dbReference type="Proteomes" id="UP001202328">
    <property type="component" value="Unassembled WGS sequence"/>
</dbReference>
<proteinExistence type="predicted"/>
<evidence type="ECO:0000256" key="1">
    <source>
        <dbReference type="SAM" id="MobiDB-lite"/>
    </source>
</evidence>
<keyword evidence="3" id="KW-1185">Reference proteome</keyword>
<feature type="region of interest" description="Disordered" evidence="1">
    <location>
        <begin position="1"/>
        <end position="74"/>
    </location>
</feature>
<protein>
    <submittedName>
        <fullName evidence="2">Uncharacterized protein</fullName>
    </submittedName>
</protein>
<sequence length="161" mass="18299">FQSWTGTLPARSVFESATPSGPRWGSNVGSHTTITNPFASGYNHTNEPKVETVKSEATQLSSRSTYCPEPEDEKKMDKILRDLRKAFDAERERREGKQLDVSSSAHFPEPQDNEDVKKIDKKKMLDLRMAVEVEREVERRVSAKHIAFLTSMLEKLDSLCI</sequence>
<feature type="region of interest" description="Disordered" evidence="1">
    <location>
        <begin position="89"/>
        <end position="118"/>
    </location>
</feature>
<comment type="caution">
    <text evidence="2">The sequence shown here is derived from an EMBL/GenBank/DDBJ whole genome shotgun (WGS) entry which is preliminary data.</text>
</comment>
<name>A0AAD4XYR9_9MAGN</name>
<organism evidence="2 3">
    <name type="scientific">Papaver atlanticum</name>
    <dbReference type="NCBI Taxonomy" id="357466"/>
    <lineage>
        <taxon>Eukaryota</taxon>
        <taxon>Viridiplantae</taxon>
        <taxon>Streptophyta</taxon>
        <taxon>Embryophyta</taxon>
        <taxon>Tracheophyta</taxon>
        <taxon>Spermatophyta</taxon>
        <taxon>Magnoliopsida</taxon>
        <taxon>Ranunculales</taxon>
        <taxon>Papaveraceae</taxon>
        <taxon>Papaveroideae</taxon>
        <taxon>Papaver</taxon>
    </lineage>
</organism>
<feature type="compositionally biased region" description="Polar residues" evidence="1">
    <location>
        <begin position="55"/>
        <end position="65"/>
    </location>
</feature>
<evidence type="ECO:0000313" key="2">
    <source>
        <dbReference type="EMBL" id="KAI3959308.1"/>
    </source>
</evidence>
<dbReference type="EMBL" id="JAJJMB010001069">
    <property type="protein sequence ID" value="KAI3959308.1"/>
    <property type="molecule type" value="Genomic_DNA"/>
</dbReference>
<feature type="non-terminal residue" evidence="2">
    <location>
        <position position="1"/>
    </location>
</feature>